<evidence type="ECO:0000313" key="4">
    <source>
        <dbReference type="EMBL" id="GAB0191893.1"/>
    </source>
</evidence>
<organism evidence="4 5">
    <name type="scientific">Grus japonensis</name>
    <name type="common">Japanese crane</name>
    <name type="synonym">Red-crowned crane</name>
    <dbReference type="NCBI Taxonomy" id="30415"/>
    <lineage>
        <taxon>Eukaryota</taxon>
        <taxon>Metazoa</taxon>
        <taxon>Chordata</taxon>
        <taxon>Craniata</taxon>
        <taxon>Vertebrata</taxon>
        <taxon>Euteleostomi</taxon>
        <taxon>Archelosauria</taxon>
        <taxon>Archosauria</taxon>
        <taxon>Dinosauria</taxon>
        <taxon>Saurischia</taxon>
        <taxon>Theropoda</taxon>
        <taxon>Coelurosauria</taxon>
        <taxon>Aves</taxon>
        <taxon>Neognathae</taxon>
        <taxon>Neoaves</taxon>
        <taxon>Gruiformes</taxon>
        <taxon>Gruidae</taxon>
        <taxon>Grus</taxon>
    </lineage>
</organism>
<dbReference type="PANTHER" id="PTHR15977">
    <property type="entry name" value="CILIA- AND FLAGELLA-ASSOCIATED PROTEIN 46"/>
    <property type="match status" value="1"/>
</dbReference>
<dbReference type="Pfam" id="PF25439">
    <property type="entry name" value="TPR_CFAP46_N"/>
    <property type="match status" value="1"/>
</dbReference>
<evidence type="ECO:0000256" key="2">
    <source>
        <dbReference type="SAM" id="Coils"/>
    </source>
</evidence>
<keyword evidence="4" id="KW-0969">Cilium</keyword>
<evidence type="ECO:0000256" key="3">
    <source>
        <dbReference type="SAM" id="MobiDB-lite"/>
    </source>
</evidence>
<keyword evidence="1" id="KW-0802">TPR repeat</keyword>
<keyword evidence="2" id="KW-0175">Coiled coil</keyword>
<feature type="region of interest" description="Disordered" evidence="3">
    <location>
        <begin position="2758"/>
        <end position="2784"/>
    </location>
</feature>
<gene>
    <name evidence="4" type="ORF">GRJ2_001654600</name>
</gene>
<feature type="compositionally biased region" description="Basic and acidic residues" evidence="3">
    <location>
        <begin position="2763"/>
        <end position="2784"/>
    </location>
</feature>
<dbReference type="InterPro" id="IPR019734">
    <property type="entry name" value="TPR_rpt"/>
</dbReference>
<dbReference type="PROSITE" id="PS50005">
    <property type="entry name" value="TPR"/>
    <property type="match status" value="1"/>
</dbReference>
<keyword evidence="4" id="KW-0282">Flagellum</keyword>
<feature type="repeat" description="TPR" evidence="1">
    <location>
        <begin position="1137"/>
        <end position="1170"/>
    </location>
</feature>
<proteinExistence type="predicted"/>
<dbReference type="Proteomes" id="UP001623348">
    <property type="component" value="Unassembled WGS sequence"/>
</dbReference>
<dbReference type="InterPro" id="IPR039586">
    <property type="entry name" value="CFAP46"/>
</dbReference>
<reference evidence="4 5" key="1">
    <citation type="submission" date="2024-06" db="EMBL/GenBank/DDBJ databases">
        <title>The draft genome of Grus japonensis, version 3.</title>
        <authorList>
            <person name="Nabeshima K."/>
            <person name="Suzuki S."/>
            <person name="Onuma M."/>
        </authorList>
    </citation>
    <scope>NUCLEOTIDE SEQUENCE [LARGE SCALE GENOMIC DNA]</scope>
    <source>
        <strain evidence="4 5">451A</strain>
    </source>
</reference>
<feature type="coiled-coil region" evidence="2">
    <location>
        <begin position="1995"/>
        <end position="2022"/>
    </location>
</feature>
<dbReference type="EMBL" id="BAAFJT010000007">
    <property type="protein sequence ID" value="GAB0191893.1"/>
    <property type="molecule type" value="Genomic_DNA"/>
</dbReference>
<name>A0ABC9X2I5_GRUJA</name>
<dbReference type="SMART" id="SM00028">
    <property type="entry name" value="TPR"/>
    <property type="match status" value="4"/>
</dbReference>
<dbReference type="InterPro" id="IPR057466">
    <property type="entry name" value="CFAP46_TPR"/>
</dbReference>
<accession>A0ABC9X2I5</accession>
<keyword evidence="4" id="KW-0966">Cell projection</keyword>
<evidence type="ECO:0000256" key="1">
    <source>
        <dbReference type="PROSITE-ProRule" id="PRU00339"/>
    </source>
</evidence>
<evidence type="ECO:0000313" key="5">
    <source>
        <dbReference type="Proteomes" id="UP001623348"/>
    </source>
</evidence>
<comment type="caution">
    <text evidence="4">The sequence shown here is derived from an EMBL/GenBank/DDBJ whole genome shotgun (WGS) entry which is preliminary data.</text>
</comment>
<dbReference type="PANTHER" id="PTHR15977:SF15">
    <property type="entry name" value="CILIA- AND FLAGELLA-ASSOCIATED PROTEIN 46"/>
    <property type="match status" value="1"/>
</dbReference>
<keyword evidence="5" id="KW-1185">Reference proteome</keyword>
<sequence length="2812" mass="319636">MDLAVRERLLAAESRRDVQALKNAYELIKSASQGKSALDSSDNFSTDLYVLCAEQAFQLGYLEMSSDCLQMFFKGRFPVNQFLGRAYLCQGQLHTPLSTDNLEEFEKFVLFFMKAIDFATHDRRYYFLIYNASVLYWQVVRPYLKPGFRYCLIPSLSQIVKALNQTEEQDNEWRAELMINLLECYLDASKLKEAKEFSSTAAVFIKENVPDKYSQIFSLMVYHKLMDIAQVEKEIQNSVHFSVIYKMQMLKLQWDTNEFPSDAIANLNSVYVLLKQYSVPPASLLSVKIPLILELARFCVKVNYIKLAYDCILDLKRAGITEQGKLIEIECLECEYEIKKNGTKIVTYTKGVVEAQLELIKNLELTLKHAVQLGDPDVIQVVCTTQWNLCLPLLQHNLHQHVRKPLISVADVLEEIDSMLVLLRCQVHMEIARIEEDGDRIEAAVEHLQKAIHLDNSGQYQEHLRLTFNRLHWCTMLYKSPERLEDRAVMMIEQAKRGKQKDNVRNKRFLLVNAGLALAPDSFQIVFDSENEAKVSSGKSRSHISYLCAKAQHHIKSVEKVDEHLKHLNENDRERIILWADLAKVARKQEVWDVCRAACRFCILYDDTLFRKVKKPKKTQKKKASTAMMDDDQGDSLPGESLLHAKSFSFERDLLRILAEIRFINAEATVHLLRLQGIELNDHAVPPQDKSQYRPGYVSCLPESDPEWKTYSLWIDYLSQYAMENFQRAAEIGEELNEAWIVHNAVVYILNYNRHLISSGRQREIIECLQTLLGAIKTVGHNGSTVILLMLCNALARGLILCWIPKPKLAEKKNKDAATDSSRKAAAKKHEKANVVQSVSVDPRGLPDIKAALEICEFALNVTTGTMPNETVPIAAQQQVIATWVKAKQLIQQQIGYKLGTEENNDEAQNPMARILVGLEMYSCNGLGLMDFAVPSLSQLVKLALECSWSDSLVELQTLTRLTYFAYVSHDFEIAMTCSKRILQWDEKFIHNRDTKEYEMPGNRVRQEMLSTTACIQGRTIMENLSGRKHVRVAASKAFVQSARYAGEARNYSLVMFAARHFWNTCLPLLSSPRDREQFKEPTEIILQNIIKAESKNKQEKKDTVPLHQWFTKDFQSIELSVGCFLPGAEEDLTLRTSLYGLLFHIYADRADWEAALKVLDEAIKVLPQTRHRLLIFKYMATVKARLGCNFMMDVQRFRDESEDYLSYMWRHLVTISRSIVGQLSCFQNAIIALQKQENEWQQVDYLMEFAEWLYCNQFPLNDVIKPLDWVVDLLLHMKFSMQSSQEEENSKIDIGANYTMPQINFEDLSNIKQLEALFRAQTLMALISGHNSPYHQQHCLMAYACIVRIWQVSLSASGPITKVLSKPSQLTAPQRIQSIITPKKGQKDKKKEEQVQVSVVKEKPKEKGSVNTLPANVEEWAHYNCPSEIRDTFKQKTSSYGINWDNFPKPTCTLYFMDLLSKELQKIFCPHLILPIFQLAEVIANEVVECRSLSDLYHLRIALICSDLKLSEASLYHEKAAGEAYINELEQAMCRQEIALKKEKKVHTKTEERKTFFENAQLKGSRDENILTSSEKFFELNAVTGKGLSALSFPYLWIEKAEVLIQLGLYQPARLLLSEAHAATQELGALSDVSRCLYLLAVLANLERNHGQAKALLEKAQLLGGNEQFWYNSTLSLIEAILEEEGEGKQSTACDILEHTVNVLRSTLPKRPNRQSELGFMIASLEARKTLIQIHFAQDCMTINAESCQVAHMLQESYNKLVQIEKDFFHYGYKNCSAEILLECANIHRVIAKQKRNKDDKHNHYLDAYNLAQRAVSKTEEVFHNVCSLFAVNETTNISLPLMRQLANRKISVVEILLDIFNLVISEKKLKKVGEASSHKIVKALIKGTLEDDATEQDWKRMECTVGHTALALLANVQNLCKGCPDIRSKCLYLTGKTLRLLAINVDPVHSETYWKPNVMEEAKSDITKTFLTSAECSEQEVTGSSVPTNKCQYDKYRMKIQELKKEYRLAQKYLSQSNEALLQCMGIAFSHNITDVLASASFEMVECFQQFDPVSTSQFLALHQSCSASMMMKSILLTATSNTSSSQLAALLNLQNHLKQNRNTSHLLKNVEQQLAATSMAWRNLGIPVEHFNIMHELPPSFCIIILQHSEDRSNLYSSLIEMPKVSTAQQKGKPTQPMVQAKVSRCPVNPDTFCILLEKVMEQIILVVISKCVEEKKVIRSGQHGFTKGKSCLTNPIAFYDSMTGWADEARAADVVHLNSSKAFDTVSHNILIVLFNIFINDLDEGTECTLSKFADSTKLGGVADTPEGCAAIQGDLDRLESWVERNLMKFNKGKCRVLHPGRNKPQHQYRLGVDLLGSSAVEKDLGVLVDKKLSMSQQCALVARKASGILGYIKKSVASCLREVILLPIYSALTPTEITDENGHDLTPDFSEIVEIMEEYLKPVLSYCDFFDTREQSTSVSAAESGKIKVKDKDTKHTRMQGAPMDLGLCVVLLADALFMELPLEALSIFKEEGISSVSRDFSLQILYNRVHLAESDACALRKLFSEISLLSEVVEQLAPINRVLPSNCLPVDTHNFKYIVDPYNEGREAEALSPSQKIKEILEKYHNLFTLRWEGVTGNIRVPSQAEWEQLLTNCSAFLFYGMERFTSHILLNRLVAMNIPKCHLMILLDLVRSKQSYQRITNADIHKSCLGIAIERPTETAMLLSLTGVRSVIANQWYTTLQENAERLEILSENLLTVGRTTGQTVHILQKSKIHREKNSNKMEADSHSSRDKAEEQTIHASSNLPAIHPSFFNCVLYGLPNIIIM</sequence>
<protein>
    <submittedName>
        <fullName evidence="4">Cilia- and flagella-associated protein 46</fullName>
    </submittedName>
</protein>